<dbReference type="PATRIC" id="fig|1121477.3.peg.2386"/>
<dbReference type="EMBL" id="FQVC01000005">
    <property type="protein sequence ID" value="SHF16624.1"/>
    <property type="molecule type" value="Genomic_DNA"/>
</dbReference>
<keyword evidence="5" id="KW-1185">Reference proteome</keyword>
<keyword evidence="3" id="KW-0808">Transferase</keyword>
<reference evidence="4 6" key="2">
    <citation type="submission" date="2016-11" db="EMBL/GenBank/DDBJ databases">
        <authorList>
            <person name="Jaros S."/>
            <person name="Januszkiewicz K."/>
            <person name="Wedrychowicz H."/>
        </authorList>
    </citation>
    <scope>NUCLEOTIDE SEQUENCE [LARGE SCALE GENOMIC DNA]</scope>
    <source>
        <strain evidence="4 6">DSM 17137</strain>
    </source>
</reference>
<dbReference type="GO" id="GO:0005524">
    <property type="term" value="F:ATP binding"/>
    <property type="evidence" value="ECO:0007669"/>
    <property type="project" value="InterPro"/>
</dbReference>
<organism evidence="3 5">
    <name type="scientific">Devosia limi DSM 17137</name>
    <dbReference type="NCBI Taxonomy" id="1121477"/>
    <lineage>
        <taxon>Bacteria</taxon>
        <taxon>Pseudomonadati</taxon>
        <taxon>Pseudomonadota</taxon>
        <taxon>Alphaproteobacteria</taxon>
        <taxon>Hyphomicrobiales</taxon>
        <taxon>Devosiaceae</taxon>
        <taxon>Devosia</taxon>
    </lineage>
</organism>
<dbReference type="Proteomes" id="UP000184533">
    <property type="component" value="Unassembled WGS sequence"/>
</dbReference>
<protein>
    <submittedName>
        <fullName evidence="4">Chloramphenicol 3-O phosphotransferase</fullName>
    </submittedName>
    <submittedName>
        <fullName evidence="3">Chloramphenicol phosphotransferase</fullName>
    </submittedName>
</protein>
<evidence type="ECO:0000313" key="5">
    <source>
        <dbReference type="Proteomes" id="UP000033608"/>
    </source>
</evidence>
<dbReference type="RefSeq" id="WP_046134498.1">
    <property type="nucleotide sequence ID" value="NZ_FQVC01000005.1"/>
</dbReference>
<feature type="binding site" evidence="2">
    <location>
        <begin position="13"/>
        <end position="20"/>
    </location>
    <ligand>
        <name>ATP</name>
        <dbReference type="ChEBI" id="CHEBI:30616"/>
    </ligand>
</feature>
<dbReference type="GO" id="GO:0016740">
    <property type="term" value="F:transferase activity"/>
    <property type="evidence" value="ECO:0007669"/>
    <property type="project" value="UniProtKB-KW"/>
</dbReference>
<proteinExistence type="predicted"/>
<name>A0A0F5LTP7_9HYPH</name>
<dbReference type="PIRSF" id="PIRSF007531">
    <property type="entry name" value="CPT"/>
    <property type="match status" value="1"/>
</dbReference>
<dbReference type="Proteomes" id="UP000033608">
    <property type="component" value="Unassembled WGS sequence"/>
</dbReference>
<dbReference type="InterPro" id="IPR027417">
    <property type="entry name" value="P-loop_NTPase"/>
</dbReference>
<feature type="active site" evidence="1">
    <location>
        <position position="38"/>
    </location>
</feature>
<dbReference type="EMBL" id="LAJF01000054">
    <property type="protein sequence ID" value="KKB85661.1"/>
    <property type="molecule type" value="Genomic_DNA"/>
</dbReference>
<accession>A0A0F5LTP7</accession>
<dbReference type="InterPro" id="IPR012853">
    <property type="entry name" value="CPT"/>
</dbReference>
<sequence>MTARPGRIVILNGVPRSGKSSIVAALQQTGPWINLGVDVYAKAMPRQLLPGIGLRPGGERPDLEPMLPVLFAGLYDSIAAHARLGLDVVADLGHHDSYSTPLGILPDCARRLAGLPVLFVGIHCPIEVIMARRNADPQGIYASSSDGSVPEPVRRWQDGVHRPGIYDLDVDTAQLSSEQCAAAILALLDCGVAGFTAFEQLARLQGSNPQS</sequence>
<reference evidence="3 5" key="1">
    <citation type="submission" date="2015-03" db="EMBL/GenBank/DDBJ databases">
        <authorList>
            <person name="Hassan Y.I."/>
            <person name="Lepp D."/>
            <person name="Zhou T."/>
        </authorList>
    </citation>
    <scope>NUCLEOTIDE SEQUENCE [LARGE SCALE GENOMIC DNA]</scope>
    <source>
        <strain evidence="3 5">DSM 17137</strain>
    </source>
</reference>
<dbReference type="OrthoDB" id="9811101at2"/>
<evidence type="ECO:0000313" key="4">
    <source>
        <dbReference type="EMBL" id="SHF16624.1"/>
    </source>
</evidence>
<evidence type="ECO:0000256" key="2">
    <source>
        <dbReference type="PIRSR" id="PIRSR007531-2"/>
    </source>
</evidence>
<dbReference type="Pfam" id="PF07931">
    <property type="entry name" value="CPT"/>
    <property type="match status" value="1"/>
</dbReference>
<evidence type="ECO:0000256" key="1">
    <source>
        <dbReference type="PIRSR" id="PIRSR007531-1"/>
    </source>
</evidence>
<evidence type="ECO:0000313" key="3">
    <source>
        <dbReference type="EMBL" id="KKB85661.1"/>
    </source>
</evidence>
<evidence type="ECO:0000313" key="6">
    <source>
        <dbReference type="Proteomes" id="UP000184533"/>
    </source>
</evidence>
<dbReference type="SUPFAM" id="SSF52540">
    <property type="entry name" value="P-loop containing nucleoside triphosphate hydrolases"/>
    <property type="match status" value="1"/>
</dbReference>
<dbReference type="AlphaFoldDB" id="A0A0F5LTP7"/>
<gene>
    <name evidence="4" type="ORF">SAMN02745223_01921</name>
    <name evidence="3" type="ORF">VW29_06485</name>
</gene>
<dbReference type="Gene3D" id="3.40.50.300">
    <property type="entry name" value="P-loop containing nucleotide triphosphate hydrolases"/>
    <property type="match status" value="1"/>
</dbReference>
<dbReference type="STRING" id="1121477.SAMN02745223_01921"/>